<dbReference type="Proteomes" id="UP000438429">
    <property type="component" value="Unassembled WGS sequence"/>
</dbReference>
<name>A0A6A4T9N3_SCOMX</name>
<proteinExistence type="predicted"/>
<organism evidence="1 2">
    <name type="scientific">Scophthalmus maximus</name>
    <name type="common">Turbot</name>
    <name type="synonym">Psetta maxima</name>
    <dbReference type="NCBI Taxonomy" id="52904"/>
    <lineage>
        <taxon>Eukaryota</taxon>
        <taxon>Metazoa</taxon>
        <taxon>Chordata</taxon>
        <taxon>Craniata</taxon>
        <taxon>Vertebrata</taxon>
        <taxon>Euteleostomi</taxon>
        <taxon>Actinopterygii</taxon>
        <taxon>Neopterygii</taxon>
        <taxon>Teleostei</taxon>
        <taxon>Neoteleostei</taxon>
        <taxon>Acanthomorphata</taxon>
        <taxon>Carangaria</taxon>
        <taxon>Pleuronectiformes</taxon>
        <taxon>Pleuronectoidei</taxon>
        <taxon>Scophthalmidae</taxon>
        <taxon>Scophthalmus</taxon>
    </lineage>
</organism>
<gene>
    <name evidence="1" type="ORF">F2P81_007427</name>
</gene>
<reference evidence="1 2" key="1">
    <citation type="submission" date="2019-06" db="EMBL/GenBank/DDBJ databases">
        <title>Draft genomes of female and male turbot (Scophthalmus maximus).</title>
        <authorList>
            <person name="Xu H."/>
            <person name="Xu X.-W."/>
            <person name="Shao C."/>
            <person name="Chen S."/>
        </authorList>
    </citation>
    <scope>NUCLEOTIDE SEQUENCE [LARGE SCALE GENOMIC DNA]</scope>
    <source>
        <strain evidence="1">Ysfricsl-2016a</strain>
        <tissue evidence="1">Blood</tissue>
    </source>
</reference>
<evidence type="ECO:0000313" key="1">
    <source>
        <dbReference type="EMBL" id="KAF0041529.1"/>
    </source>
</evidence>
<evidence type="ECO:0000313" key="2">
    <source>
        <dbReference type="Proteomes" id="UP000438429"/>
    </source>
</evidence>
<comment type="caution">
    <text evidence="1">The sequence shown here is derived from an EMBL/GenBank/DDBJ whole genome shotgun (WGS) entry which is preliminary data.</text>
</comment>
<protein>
    <submittedName>
        <fullName evidence="1">Uncharacterized protein</fullName>
    </submittedName>
</protein>
<accession>A0A6A4T9N3</accession>
<dbReference type="EMBL" id="VEVO01000006">
    <property type="protein sequence ID" value="KAF0041529.1"/>
    <property type="molecule type" value="Genomic_DNA"/>
</dbReference>
<sequence>MASLMNSACLLFVPVALLLSEYWFDLLLVRNRMAQSAFRVTRCDEVLPSDAGEFTEGSCIRRVVNDMSSLLHCEESPLDYKETRSELNEDDDVHRSSVRRGVASATDGCSCRLQSPLVLHFINVCVSLCRATFRGIGSPAHRHKCQDFFEFFRLTTALSCSVWCETQQADARLIVGFLSNETTHTIWSESPQAESLALITGLVGKRN</sequence>
<dbReference type="AlphaFoldDB" id="A0A6A4T9N3"/>